<dbReference type="AlphaFoldDB" id="A0A0F9EQ58"/>
<reference evidence="1" key="1">
    <citation type="journal article" date="2015" name="Nature">
        <title>Complex archaea that bridge the gap between prokaryotes and eukaryotes.</title>
        <authorList>
            <person name="Spang A."/>
            <person name="Saw J.H."/>
            <person name="Jorgensen S.L."/>
            <person name="Zaremba-Niedzwiedzka K."/>
            <person name="Martijn J."/>
            <person name="Lind A.E."/>
            <person name="van Eijk R."/>
            <person name="Schleper C."/>
            <person name="Guy L."/>
            <person name="Ettema T.J."/>
        </authorList>
    </citation>
    <scope>NUCLEOTIDE SEQUENCE</scope>
</reference>
<protein>
    <submittedName>
        <fullName evidence="1">Uncharacterized protein</fullName>
    </submittedName>
</protein>
<organism evidence="1">
    <name type="scientific">marine sediment metagenome</name>
    <dbReference type="NCBI Taxonomy" id="412755"/>
    <lineage>
        <taxon>unclassified sequences</taxon>
        <taxon>metagenomes</taxon>
        <taxon>ecological metagenomes</taxon>
    </lineage>
</organism>
<feature type="non-terminal residue" evidence="1">
    <location>
        <position position="1"/>
    </location>
</feature>
<evidence type="ECO:0000313" key="1">
    <source>
        <dbReference type="EMBL" id="KKL47035.1"/>
    </source>
</evidence>
<comment type="caution">
    <text evidence="1">The sequence shown here is derived from an EMBL/GenBank/DDBJ whole genome shotgun (WGS) entry which is preliminary data.</text>
</comment>
<gene>
    <name evidence="1" type="ORF">LCGC14_2339570</name>
</gene>
<sequence>TVVSSVSNSQPIYKVTPVVNAVQQINLTSSEILSLSSVLNIGEPANFRGFLAVNTEVMIYWNENEDGSFTPFMEQQLNLFKPL</sequence>
<proteinExistence type="predicted"/>
<accession>A0A0F9EQ58</accession>
<name>A0A0F9EQ58_9ZZZZ</name>
<dbReference type="EMBL" id="LAZR01033816">
    <property type="protein sequence ID" value="KKL47035.1"/>
    <property type="molecule type" value="Genomic_DNA"/>
</dbReference>